<keyword evidence="1" id="KW-0175">Coiled coil</keyword>
<dbReference type="Proteomes" id="UP001566132">
    <property type="component" value="Unassembled WGS sequence"/>
</dbReference>
<sequence>MENSPEISSFRIPKDPEVLSDVPAKFLEHVSEEQKFLIEFSIEKKLKEQEQEHKFQLQMKEQQLNEQQLKFQLQMKEQEQERKFQLQRKEQGYKHEKLIKKIKRSKLENP</sequence>
<accession>A0ABD1E4N8</accession>
<reference evidence="2 3" key="1">
    <citation type="submission" date="2024-05" db="EMBL/GenBank/DDBJ databases">
        <title>Genetic variation in Jamaican populations of the coffee berry borer (Hypothenemus hampei).</title>
        <authorList>
            <person name="Errbii M."/>
            <person name="Myrie A."/>
        </authorList>
    </citation>
    <scope>NUCLEOTIDE SEQUENCE [LARGE SCALE GENOMIC DNA]</scope>
    <source>
        <strain evidence="2">JA-Hopewell-2020-01-JO</strain>
        <tissue evidence="2">Whole body</tissue>
    </source>
</reference>
<evidence type="ECO:0000313" key="3">
    <source>
        <dbReference type="Proteomes" id="UP001566132"/>
    </source>
</evidence>
<proteinExistence type="predicted"/>
<feature type="coiled-coil region" evidence="1">
    <location>
        <begin position="46"/>
        <end position="81"/>
    </location>
</feature>
<gene>
    <name evidence="2" type="ORF">ABEB36_014699</name>
</gene>
<evidence type="ECO:0000313" key="2">
    <source>
        <dbReference type="EMBL" id="KAL1488912.1"/>
    </source>
</evidence>
<evidence type="ECO:0000256" key="1">
    <source>
        <dbReference type="SAM" id="Coils"/>
    </source>
</evidence>
<name>A0ABD1E4N8_HYPHA</name>
<dbReference type="AlphaFoldDB" id="A0ABD1E4N8"/>
<keyword evidence="3" id="KW-1185">Reference proteome</keyword>
<organism evidence="2 3">
    <name type="scientific">Hypothenemus hampei</name>
    <name type="common">Coffee berry borer</name>
    <dbReference type="NCBI Taxonomy" id="57062"/>
    <lineage>
        <taxon>Eukaryota</taxon>
        <taxon>Metazoa</taxon>
        <taxon>Ecdysozoa</taxon>
        <taxon>Arthropoda</taxon>
        <taxon>Hexapoda</taxon>
        <taxon>Insecta</taxon>
        <taxon>Pterygota</taxon>
        <taxon>Neoptera</taxon>
        <taxon>Endopterygota</taxon>
        <taxon>Coleoptera</taxon>
        <taxon>Polyphaga</taxon>
        <taxon>Cucujiformia</taxon>
        <taxon>Curculionidae</taxon>
        <taxon>Scolytinae</taxon>
        <taxon>Hypothenemus</taxon>
    </lineage>
</organism>
<comment type="caution">
    <text evidence="2">The sequence shown here is derived from an EMBL/GenBank/DDBJ whole genome shotgun (WGS) entry which is preliminary data.</text>
</comment>
<dbReference type="EMBL" id="JBDJPC010000013">
    <property type="protein sequence ID" value="KAL1488912.1"/>
    <property type="molecule type" value="Genomic_DNA"/>
</dbReference>
<protein>
    <submittedName>
        <fullName evidence="2">Uncharacterized protein</fullName>
    </submittedName>
</protein>